<dbReference type="PANTHER" id="PTHR33835:SF1">
    <property type="entry name" value="METALLO-BETA-LACTAMASE DOMAIN-CONTAINING PROTEIN"/>
    <property type="match status" value="1"/>
</dbReference>
<accession>A0A8H5FWW0</accession>
<dbReference type="OrthoDB" id="421671at2759"/>
<protein>
    <submittedName>
        <fullName evidence="1">Uncharacterized protein</fullName>
    </submittedName>
</protein>
<evidence type="ECO:0000313" key="1">
    <source>
        <dbReference type="EMBL" id="KAF5352166.1"/>
    </source>
</evidence>
<reference evidence="1 2" key="1">
    <citation type="journal article" date="2020" name="ISME J.">
        <title>Uncovering the hidden diversity of litter-decomposition mechanisms in mushroom-forming fungi.</title>
        <authorList>
            <person name="Floudas D."/>
            <person name="Bentzer J."/>
            <person name="Ahren D."/>
            <person name="Johansson T."/>
            <person name="Persson P."/>
            <person name="Tunlid A."/>
        </authorList>
    </citation>
    <scope>NUCLEOTIDE SEQUENCE [LARGE SCALE GENOMIC DNA]</scope>
    <source>
        <strain evidence="1 2">CBS 291.85</strain>
    </source>
</reference>
<gene>
    <name evidence="1" type="ORF">D9758_009194</name>
</gene>
<dbReference type="InterPro" id="IPR025638">
    <property type="entry name" value="DUF4336"/>
</dbReference>
<dbReference type="Pfam" id="PF14234">
    <property type="entry name" value="DUF4336"/>
    <property type="match status" value="1"/>
</dbReference>
<dbReference type="PANTHER" id="PTHR33835">
    <property type="entry name" value="YALI0C07656P"/>
    <property type="match status" value="1"/>
</dbReference>
<organism evidence="1 2">
    <name type="scientific">Tetrapyrgos nigripes</name>
    <dbReference type="NCBI Taxonomy" id="182062"/>
    <lineage>
        <taxon>Eukaryota</taxon>
        <taxon>Fungi</taxon>
        <taxon>Dikarya</taxon>
        <taxon>Basidiomycota</taxon>
        <taxon>Agaricomycotina</taxon>
        <taxon>Agaricomycetes</taxon>
        <taxon>Agaricomycetidae</taxon>
        <taxon>Agaricales</taxon>
        <taxon>Marasmiineae</taxon>
        <taxon>Marasmiaceae</taxon>
        <taxon>Tetrapyrgos</taxon>
    </lineage>
</organism>
<dbReference type="EMBL" id="JAACJM010000067">
    <property type="protein sequence ID" value="KAF5352166.1"/>
    <property type="molecule type" value="Genomic_DNA"/>
</dbReference>
<evidence type="ECO:0000313" key="2">
    <source>
        <dbReference type="Proteomes" id="UP000559256"/>
    </source>
</evidence>
<dbReference type="AlphaFoldDB" id="A0A8H5FWW0"/>
<dbReference type="Proteomes" id="UP000559256">
    <property type="component" value="Unassembled WGS sequence"/>
</dbReference>
<proteinExistence type="predicted"/>
<name>A0A8H5FWW0_9AGAR</name>
<comment type="caution">
    <text evidence="1">The sequence shown here is derived from an EMBL/GenBank/DDBJ whole genome shotgun (WGS) entry which is preliminary data.</text>
</comment>
<sequence>MCAPPCAPYIASSFFLLNHQHAPESLRRCYSRGDLKRLDVFKVRFGPFARYGFIPFGGRSTAIKLSTGDVWVLASTPLTVDTKETLDKMGPVKYIMAGDFVHHLFLGEFKKAYPQAKVIGVDGLGAKKKAEGLTMDGEYGKDPADTRYGFEDEIKSCYFSGFQNKDVAFCHVSSKSLIVADLFFNLPPNEQYSKSKPPFKLPFMGTLNWHSSILKSMLYSLGKDKECVISLPVVID</sequence>
<keyword evidence="2" id="KW-1185">Reference proteome</keyword>